<dbReference type="RefSeq" id="XP_035790218.1">
    <property type="nucleotide sequence ID" value="XM_035934325.1"/>
</dbReference>
<sequence>MEKLAASTLFLAALSCWRFSHAQSISGRNDGVVIETFDLNTLLQENANPQVNLQEQTKGSVKTVEFDTANNVFPVGPVQDNGSPTQQDRAYQQNLRKYQQDLNEYRRILSQYKEISDNAVTSSSVNYVQPVQQIYS</sequence>
<keyword evidence="2" id="KW-1185">Reference proteome</keyword>
<accession>A0A182FDM0</accession>
<dbReference type="VEuPathDB" id="VectorBase:AALB004610"/>
<dbReference type="KEGG" id="aali:118465789"/>
<dbReference type="AlphaFoldDB" id="A0A182FDM0"/>
<organism evidence="1 2">
    <name type="scientific">Anopheles albimanus</name>
    <name type="common">New world malaria mosquito</name>
    <dbReference type="NCBI Taxonomy" id="7167"/>
    <lineage>
        <taxon>Eukaryota</taxon>
        <taxon>Metazoa</taxon>
        <taxon>Ecdysozoa</taxon>
        <taxon>Arthropoda</taxon>
        <taxon>Hexapoda</taxon>
        <taxon>Insecta</taxon>
        <taxon>Pterygota</taxon>
        <taxon>Neoptera</taxon>
        <taxon>Endopterygota</taxon>
        <taxon>Diptera</taxon>
        <taxon>Nematocera</taxon>
        <taxon>Culicoidea</taxon>
        <taxon>Culicidae</taxon>
        <taxon>Anophelinae</taxon>
        <taxon>Anopheles</taxon>
    </lineage>
</organism>
<dbReference type="OrthoDB" id="10460512at2759"/>
<evidence type="ECO:0000313" key="2">
    <source>
        <dbReference type="Proteomes" id="UP000069272"/>
    </source>
</evidence>
<reference evidence="1" key="2">
    <citation type="submission" date="2022-08" db="UniProtKB">
        <authorList>
            <consortium name="EnsemblMetazoa"/>
        </authorList>
    </citation>
    <scope>IDENTIFICATION</scope>
    <source>
        <strain evidence="1">STECLA/ALBI9_A</strain>
    </source>
</reference>
<name>A0A182FDM0_ANOAL</name>
<protein>
    <submittedName>
        <fullName evidence="1">Uncharacterized protein</fullName>
    </submittedName>
</protein>
<dbReference type="PROSITE" id="PS51257">
    <property type="entry name" value="PROKAR_LIPOPROTEIN"/>
    <property type="match status" value="1"/>
</dbReference>
<dbReference type="GeneID" id="118465789"/>
<reference evidence="1 2" key="1">
    <citation type="journal article" date="2017" name="G3 (Bethesda)">
        <title>The Physical Genome Mapping of Anopheles albimanus Corrected Scaffold Misassemblies and Identified Interarm Rearrangements in Genus Anopheles.</title>
        <authorList>
            <person name="Artemov G.N."/>
            <person name="Peery A.N."/>
            <person name="Jiang X."/>
            <person name="Tu Z."/>
            <person name="Stegniy V.N."/>
            <person name="Sharakhova M.V."/>
            <person name="Sharakhov I.V."/>
        </authorList>
    </citation>
    <scope>NUCLEOTIDE SEQUENCE [LARGE SCALE GENOMIC DNA]</scope>
    <source>
        <strain evidence="1 2">ALBI9_A</strain>
    </source>
</reference>
<dbReference type="VEuPathDB" id="VectorBase:AALB20_037524"/>
<proteinExistence type="predicted"/>
<evidence type="ECO:0000313" key="1">
    <source>
        <dbReference type="EnsemblMetazoa" id="AALB004610-PA"/>
    </source>
</evidence>
<dbReference type="EnsemblMetazoa" id="AALB004610-RA">
    <property type="protein sequence ID" value="AALB004610-PA"/>
    <property type="gene ID" value="AALB004610"/>
</dbReference>
<dbReference type="Proteomes" id="UP000069272">
    <property type="component" value="Chromosome 3L"/>
</dbReference>